<keyword evidence="4" id="KW-1185">Reference proteome</keyword>
<reference evidence="1 4" key="3">
    <citation type="journal article" date="2017" name="Nat. Microbiol.">
        <title>Natural product diversity associated with the nematode symbionts Photorhabdus and Xenorhabdus.</title>
        <authorList>
            <person name="Tobias N.J."/>
            <person name="Wolff H."/>
            <person name="Djahanschiri B."/>
            <person name="Grundmann F."/>
            <person name="Kronenwerth M."/>
            <person name="Shi Y.M."/>
            <person name="Simonyi S."/>
            <person name="Grun P."/>
            <person name="Shapiro-Ilan D."/>
            <person name="Pidot S.J."/>
            <person name="Stinear T.P."/>
            <person name="Ebersberger I."/>
            <person name="Bode H.B."/>
        </authorList>
    </citation>
    <scope>NUCLEOTIDE SEQUENCE [LARGE SCALE GENOMIC DNA]</scope>
    <source>
        <strain evidence="1 4">DSM 17908</strain>
    </source>
</reference>
<evidence type="ECO:0000313" key="3">
    <source>
        <dbReference type="Proteomes" id="UP000198919"/>
    </source>
</evidence>
<evidence type="ECO:0000313" key="1">
    <source>
        <dbReference type="EMBL" id="PHM37578.1"/>
    </source>
</evidence>
<reference evidence="3" key="1">
    <citation type="submission" date="2016-10" db="EMBL/GenBank/DDBJ databases">
        <authorList>
            <person name="Varghese N."/>
            <person name="Submissions S."/>
        </authorList>
    </citation>
    <scope>NUCLEOTIDE SEQUENCE [LARGE SCALE GENOMIC DNA]</scope>
    <source>
        <strain evidence="3">DSM 17908</strain>
    </source>
</reference>
<reference evidence="2" key="2">
    <citation type="submission" date="2016-10" db="EMBL/GenBank/DDBJ databases">
        <authorList>
            <person name="de Groot N.N."/>
        </authorList>
    </citation>
    <scope>NUCLEOTIDE SEQUENCE [LARGE SCALE GENOMIC DNA]</scope>
    <source>
        <strain evidence="2">DSM 17908</strain>
    </source>
</reference>
<dbReference type="EMBL" id="FORG01000019">
    <property type="protein sequence ID" value="SFJ91236.1"/>
    <property type="molecule type" value="Genomic_DNA"/>
</dbReference>
<dbReference type="RefSeq" id="WP_092512863.1">
    <property type="nucleotide sequence ID" value="NZ_CAWNQB010000013.1"/>
</dbReference>
<evidence type="ECO:0000313" key="4">
    <source>
        <dbReference type="Proteomes" id="UP000224607"/>
    </source>
</evidence>
<dbReference type="EMBL" id="NITY01000020">
    <property type="protein sequence ID" value="PHM37578.1"/>
    <property type="molecule type" value="Genomic_DNA"/>
</dbReference>
<dbReference type="AlphaFoldDB" id="A0A1I3VA30"/>
<accession>A0A1I3VA30</accession>
<dbReference type="OrthoDB" id="6402895at2"/>
<dbReference type="Proteomes" id="UP000224607">
    <property type="component" value="Unassembled WGS sequence"/>
</dbReference>
<proteinExistence type="predicted"/>
<gene>
    <name evidence="2" type="ORF">SAMN05421680_11984</name>
    <name evidence="1" type="ORF">Xmau_03794</name>
</gene>
<dbReference type="Proteomes" id="UP000198919">
    <property type="component" value="Unassembled WGS sequence"/>
</dbReference>
<name>A0A1I3VA30_9GAMM</name>
<protein>
    <submittedName>
        <fullName evidence="1">Chromosome segregation protein ParM</fullName>
    </submittedName>
</protein>
<evidence type="ECO:0000313" key="2">
    <source>
        <dbReference type="EMBL" id="SFJ91236.1"/>
    </source>
</evidence>
<sequence length="97" mass="11098">MRLSAIQKDVMFVLVDLTERKKINNPIRAMKLLGMLNSIRVTPIAASNFRTSCHTLTKHGLLIGFRDNRSLQLSFTLSETGRRLASQIYKLRTGMEY</sequence>
<organism evidence="2 3">
    <name type="scientific">Xenorhabdus mauleonii</name>
    <dbReference type="NCBI Taxonomy" id="351675"/>
    <lineage>
        <taxon>Bacteria</taxon>
        <taxon>Pseudomonadati</taxon>
        <taxon>Pseudomonadota</taxon>
        <taxon>Gammaproteobacteria</taxon>
        <taxon>Enterobacterales</taxon>
        <taxon>Morganellaceae</taxon>
        <taxon>Xenorhabdus</taxon>
    </lineage>
</organism>